<keyword evidence="1" id="KW-1133">Transmembrane helix</keyword>
<dbReference type="EMBL" id="QAYG01000002">
    <property type="protein sequence ID" value="PTW61671.1"/>
    <property type="molecule type" value="Genomic_DNA"/>
</dbReference>
<reference evidence="2 3" key="1">
    <citation type="submission" date="2018-04" db="EMBL/GenBank/DDBJ databases">
        <title>Genomic Encyclopedia of Archaeal and Bacterial Type Strains, Phase II (KMG-II): from individual species to whole genera.</title>
        <authorList>
            <person name="Goeker M."/>
        </authorList>
    </citation>
    <scope>NUCLEOTIDE SEQUENCE [LARGE SCALE GENOMIC DNA]</scope>
    <source>
        <strain evidence="2 3">DSM 23382</strain>
    </source>
</reference>
<evidence type="ECO:0000313" key="3">
    <source>
        <dbReference type="Proteomes" id="UP000244081"/>
    </source>
</evidence>
<evidence type="ECO:0000313" key="2">
    <source>
        <dbReference type="EMBL" id="PTW61671.1"/>
    </source>
</evidence>
<dbReference type="RefSeq" id="WP_107989506.1">
    <property type="nucleotide sequence ID" value="NZ_QAYG01000002.1"/>
</dbReference>
<name>A0A2T5VD50_9HYPH</name>
<keyword evidence="1" id="KW-0812">Transmembrane</keyword>
<evidence type="ECO:0008006" key="4">
    <source>
        <dbReference type="Google" id="ProtNLM"/>
    </source>
</evidence>
<dbReference type="AlphaFoldDB" id="A0A2T5VD50"/>
<feature type="transmembrane region" description="Helical" evidence="1">
    <location>
        <begin position="36"/>
        <end position="57"/>
    </location>
</feature>
<protein>
    <recommendedName>
        <fullName evidence="4">PH (Pleckstrin Homology) domain-containing protein</fullName>
    </recommendedName>
</protein>
<evidence type="ECO:0000256" key="1">
    <source>
        <dbReference type="SAM" id="Phobius"/>
    </source>
</evidence>
<gene>
    <name evidence="2" type="ORF">C8N35_102386</name>
</gene>
<proteinExistence type="predicted"/>
<dbReference type="OrthoDB" id="8398536at2"/>
<organism evidence="2 3">
    <name type="scientific">Breoghania corrubedonensis</name>
    <dbReference type="NCBI Taxonomy" id="665038"/>
    <lineage>
        <taxon>Bacteria</taxon>
        <taxon>Pseudomonadati</taxon>
        <taxon>Pseudomonadota</taxon>
        <taxon>Alphaproteobacteria</taxon>
        <taxon>Hyphomicrobiales</taxon>
        <taxon>Stappiaceae</taxon>
        <taxon>Breoghania</taxon>
    </lineage>
</organism>
<keyword evidence="3" id="KW-1185">Reference proteome</keyword>
<sequence length="168" mass="19180">MTLSARYDRKKLTVLLIVSLVFTGVSYALAMTSDPFVFGVAQVAFLFFVGLTFLNLIRLMDDREVLRIDEAGVFDRRLADETIPWRVVEDVKEIRMLGLRFFAVVSREPITSFIKTRFKRMMAWLNSKLGFHPVGITTHGLNISYADLHEAFAAYAPKPQEESEEPTN</sequence>
<dbReference type="InterPro" id="IPR048136">
    <property type="entry name" value="STM3941-like"/>
</dbReference>
<keyword evidence="1" id="KW-0472">Membrane</keyword>
<dbReference type="NCBIfam" id="NF041635">
    <property type="entry name" value="STM3941_fam"/>
    <property type="match status" value="1"/>
</dbReference>
<feature type="transmembrane region" description="Helical" evidence="1">
    <location>
        <begin position="12"/>
        <end position="30"/>
    </location>
</feature>
<accession>A0A2T5VD50</accession>
<dbReference type="Proteomes" id="UP000244081">
    <property type="component" value="Unassembled WGS sequence"/>
</dbReference>
<comment type="caution">
    <text evidence="2">The sequence shown here is derived from an EMBL/GenBank/DDBJ whole genome shotgun (WGS) entry which is preliminary data.</text>
</comment>